<dbReference type="RefSeq" id="XP_013241387.1">
    <property type="nucleotide sequence ID" value="XM_013385933.1"/>
</dbReference>
<comment type="caution">
    <text evidence="2">The sequence shown here is derived from an EMBL/GenBank/DDBJ whole genome shotgun (WGS) entry which is preliminary data.</text>
</comment>
<protein>
    <submittedName>
        <fullName evidence="2">Uncharacterized protein</fullName>
    </submittedName>
</protein>
<reference evidence="2 3" key="1">
    <citation type="submission" date="2014-05" db="EMBL/GenBank/DDBJ databases">
        <title>Draft genome sequence of a rare smut relative, Tilletiaria anomala UBC 951.</title>
        <authorList>
            <consortium name="DOE Joint Genome Institute"/>
            <person name="Toome M."/>
            <person name="Kuo A."/>
            <person name="Henrissat B."/>
            <person name="Lipzen A."/>
            <person name="Tritt A."/>
            <person name="Yoshinaga Y."/>
            <person name="Zane M."/>
            <person name="Barry K."/>
            <person name="Grigoriev I.V."/>
            <person name="Spatafora J.W."/>
            <person name="Aimea M.C."/>
        </authorList>
    </citation>
    <scope>NUCLEOTIDE SEQUENCE [LARGE SCALE GENOMIC DNA]</scope>
    <source>
        <strain evidence="2 3">UBC 951</strain>
    </source>
</reference>
<accession>A0A066VPE3</accession>
<proteinExistence type="predicted"/>
<dbReference type="HOGENOM" id="CLU_2869236_0_0_1"/>
<evidence type="ECO:0000313" key="3">
    <source>
        <dbReference type="Proteomes" id="UP000027361"/>
    </source>
</evidence>
<dbReference type="InParanoid" id="A0A066VPE3"/>
<sequence length="64" mass="6712">MILCGITGSNPPDSGRSGPYPTDPSASRKNARGIGNDIAGTQAEDPRRGGLVGLEQYLAWEPRS</sequence>
<keyword evidence="3" id="KW-1185">Reference proteome</keyword>
<evidence type="ECO:0000313" key="2">
    <source>
        <dbReference type="EMBL" id="KDN40430.1"/>
    </source>
</evidence>
<gene>
    <name evidence="2" type="ORF">K437DRAFT_258655</name>
</gene>
<organism evidence="2 3">
    <name type="scientific">Tilletiaria anomala (strain ATCC 24038 / CBS 436.72 / UBC 951)</name>
    <dbReference type="NCBI Taxonomy" id="1037660"/>
    <lineage>
        <taxon>Eukaryota</taxon>
        <taxon>Fungi</taxon>
        <taxon>Dikarya</taxon>
        <taxon>Basidiomycota</taxon>
        <taxon>Ustilaginomycotina</taxon>
        <taxon>Exobasidiomycetes</taxon>
        <taxon>Georgefischeriales</taxon>
        <taxon>Tilletiariaceae</taxon>
        <taxon>Tilletiaria</taxon>
    </lineage>
</organism>
<dbReference type="Proteomes" id="UP000027361">
    <property type="component" value="Unassembled WGS sequence"/>
</dbReference>
<name>A0A066VPE3_TILAU</name>
<dbReference type="GeneID" id="25265041"/>
<evidence type="ECO:0000256" key="1">
    <source>
        <dbReference type="SAM" id="MobiDB-lite"/>
    </source>
</evidence>
<dbReference type="EMBL" id="JMSN01000091">
    <property type="protein sequence ID" value="KDN40430.1"/>
    <property type="molecule type" value="Genomic_DNA"/>
</dbReference>
<feature type="region of interest" description="Disordered" evidence="1">
    <location>
        <begin position="1"/>
        <end position="48"/>
    </location>
</feature>
<dbReference type="AlphaFoldDB" id="A0A066VPE3"/>